<feature type="domain" description="HTH gntR-type" evidence="4">
    <location>
        <begin position="10"/>
        <end position="77"/>
    </location>
</feature>
<accession>A0A917CL11</accession>
<evidence type="ECO:0000256" key="1">
    <source>
        <dbReference type="ARBA" id="ARBA00023015"/>
    </source>
</evidence>
<gene>
    <name evidence="5" type="ORF">GCM10007304_02600</name>
</gene>
<evidence type="ECO:0000256" key="2">
    <source>
        <dbReference type="ARBA" id="ARBA00023125"/>
    </source>
</evidence>
<dbReference type="EMBL" id="BMCU01000001">
    <property type="protein sequence ID" value="GGF92127.1"/>
    <property type="molecule type" value="Genomic_DNA"/>
</dbReference>
<dbReference type="PANTHER" id="PTHR43537">
    <property type="entry name" value="TRANSCRIPTIONAL REGULATOR, GNTR FAMILY"/>
    <property type="match status" value="1"/>
</dbReference>
<dbReference type="Pfam" id="PF00392">
    <property type="entry name" value="GntR"/>
    <property type="match status" value="1"/>
</dbReference>
<dbReference type="PRINTS" id="PR00035">
    <property type="entry name" value="HTHGNTR"/>
</dbReference>
<proteinExistence type="predicted"/>
<dbReference type="SMART" id="SM00895">
    <property type="entry name" value="FCD"/>
    <property type="match status" value="1"/>
</dbReference>
<comment type="caution">
    <text evidence="5">The sequence shown here is derived from an EMBL/GenBank/DDBJ whole genome shotgun (WGS) entry which is preliminary data.</text>
</comment>
<dbReference type="SUPFAM" id="SSF46785">
    <property type="entry name" value="Winged helix' DNA-binding domain"/>
    <property type="match status" value="1"/>
</dbReference>
<dbReference type="InterPro" id="IPR008920">
    <property type="entry name" value="TF_FadR/GntR_C"/>
</dbReference>
<keyword evidence="3" id="KW-0804">Transcription</keyword>
<dbReference type="InterPro" id="IPR036388">
    <property type="entry name" value="WH-like_DNA-bd_sf"/>
</dbReference>
<evidence type="ECO:0000259" key="4">
    <source>
        <dbReference type="PROSITE" id="PS50949"/>
    </source>
</evidence>
<dbReference type="SUPFAM" id="SSF48008">
    <property type="entry name" value="GntR ligand-binding domain-like"/>
    <property type="match status" value="1"/>
</dbReference>
<dbReference type="Proteomes" id="UP000654257">
    <property type="component" value="Unassembled WGS sequence"/>
</dbReference>
<evidence type="ECO:0000313" key="5">
    <source>
        <dbReference type="EMBL" id="GGF92127.1"/>
    </source>
</evidence>
<organism evidence="5 6">
    <name type="scientific">Rhodococcoides trifolii</name>
    <dbReference type="NCBI Taxonomy" id="908250"/>
    <lineage>
        <taxon>Bacteria</taxon>
        <taxon>Bacillati</taxon>
        <taxon>Actinomycetota</taxon>
        <taxon>Actinomycetes</taxon>
        <taxon>Mycobacteriales</taxon>
        <taxon>Nocardiaceae</taxon>
        <taxon>Rhodococcoides</taxon>
    </lineage>
</organism>
<sequence length="201" mass="21755">MAFPDSRADDSPGAMVASGLREKILARELVPGERLIEESIAKRFGVSRVPVREALAQLESEGFVTIVRYRGATVSESLAKDSHELLQVRRGLEVLAAQLAAENRGGDAADELSAIARGQATDSPFHDLVAVASGNGHLREMVASINRRLSWGFGQNPEASFDDHAVLARAILGGAQVQAAFLMAEHLSRDEQYFADKWDTD</sequence>
<keyword evidence="2" id="KW-0238">DNA-binding</keyword>
<reference evidence="5" key="1">
    <citation type="journal article" date="2014" name="Int. J. Syst. Evol. Microbiol.">
        <title>Complete genome sequence of Corynebacterium casei LMG S-19264T (=DSM 44701T), isolated from a smear-ripened cheese.</title>
        <authorList>
            <consortium name="US DOE Joint Genome Institute (JGI-PGF)"/>
            <person name="Walter F."/>
            <person name="Albersmeier A."/>
            <person name="Kalinowski J."/>
            <person name="Ruckert C."/>
        </authorList>
    </citation>
    <scope>NUCLEOTIDE SEQUENCE</scope>
    <source>
        <strain evidence="5">CCM 7905</strain>
    </source>
</reference>
<dbReference type="RefSeq" id="WP_188542909.1">
    <property type="nucleotide sequence ID" value="NZ_BMCU01000001.1"/>
</dbReference>
<dbReference type="GO" id="GO:0003700">
    <property type="term" value="F:DNA-binding transcription factor activity"/>
    <property type="evidence" value="ECO:0007669"/>
    <property type="project" value="InterPro"/>
</dbReference>
<dbReference type="PROSITE" id="PS50949">
    <property type="entry name" value="HTH_GNTR"/>
    <property type="match status" value="1"/>
</dbReference>
<dbReference type="PANTHER" id="PTHR43537:SF24">
    <property type="entry name" value="GLUCONATE OPERON TRANSCRIPTIONAL REPRESSOR"/>
    <property type="match status" value="1"/>
</dbReference>
<dbReference type="Gene3D" id="1.10.10.10">
    <property type="entry name" value="Winged helix-like DNA-binding domain superfamily/Winged helix DNA-binding domain"/>
    <property type="match status" value="1"/>
</dbReference>
<dbReference type="InterPro" id="IPR036390">
    <property type="entry name" value="WH_DNA-bd_sf"/>
</dbReference>
<reference evidence="5" key="2">
    <citation type="submission" date="2020-09" db="EMBL/GenBank/DDBJ databases">
        <authorList>
            <person name="Sun Q."/>
            <person name="Sedlacek I."/>
        </authorList>
    </citation>
    <scope>NUCLEOTIDE SEQUENCE</scope>
    <source>
        <strain evidence="5">CCM 7905</strain>
    </source>
</reference>
<keyword evidence="1" id="KW-0805">Transcription regulation</keyword>
<keyword evidence="6" id="KW-1185">Reference proteome</keyword>
<dbReference type="CDD" id="cd07377">
    <property type="entry name" value="WHTH_GntR"/>
    <property type="match status" value="1"/>
</dbReference>
<dbReference type="InterPro" id="IPR000524">
    <property type="entry name" value="Tscrpt_reg_HTH_GntR"/>
</dbReference>
<dbReference type="SMART" id="SM00345">
    <property type="entry name" value="HTH_GNTR"/>
    <property type="match status" value="1"/>
</dbReference>
<dbReference type="AlphaFoldDB" id="A0A917CL11"/>
<protein>
    <submittedName>
        <fullName evidence="5">GntR family transcriptional regulator</fullName>
    </submittedName>
</protein>
<name>A0A917CL11_9NOCA</name>
<evidence type="ECO:0000313" key="6">
    <source>
        <dbReference type="Proteomes" id="UP000654257"/>
    </source>
</evidence>
<dbReference type="InterPro" id="IPR011711">
    <property type="entry name" value="GntR_C"/>
</dbReference>
<dbReference type="GO" id="GO:0003677">
    <property type="term" value="F:DNA binding"/>
    <property type="evidence" value="ECO:0007669"/>
    <property type="project" value="UniProtKB-KW"/>
</dbReference>
<dbReference type="Pfam" id="PF07729">
    <property type="entry name" value="FCD"/>
    <property type="match status" value="1"/>
</dbReference>
<evidence type="ECO:0000256" key="3">
    <source>
        <dbReference type="ARBA" id="ARBA00023163"/>
    </source>
</evidence>
<dbReference type="Gene3D" id="1.20.120.530">
    <property type="entry name" value="GntR ligand-binding domain-like"/>
    <property type="match status" value="1"/>
</dbReference>